<evidence type="ECO:0000256" key="5">
    <source>
        <dbReference type="HAMAP-Rule" id="MF_01350"/>
    </source>
</evidence>
<dbReference type="HAMAP" id="MF_01350">
    <property type="entry name" value="NDH1_NuoH"/>
    <property type="match status" value="1"/>
</dbReference>
<comment type="subcellular location">
    <subcellularLocation>
        <location evidence="5 6">Cell membrane</location>
        <topology evidence="5 6">Multi-pass membrane protein</topology>
    </subcellularLocation>
    <subcellularLocation>
        <location evidence="1">Membrane</location>
        <topology evidence="1">Multi-pass membrane protein</topology>
    </subcellularLocation>
</comment>
<evidence type="ECO:0000313" key="7">
    <source>
        <dbReference type="EMBL" id="MBA9076528.1"/>
    </source>
</evidence>
<dbReference type="EC" id="7.1.1.-" evidence="5"/>
<feature type="transmembrane region" description="Helical" evidence="5">
    <location>
        <begin position="6"/>
        <end position="29"/>
    </location>
</feature>
<feature type="transmembrane region" description="Helical" evidence="5">
    <location>
        <begin position="201"/>
        <end position="217"/>
    </location>
</feature>
<evidence type="ECO:0000256" key="4">
    <source>
        <dbReference type="ARBA" id="ARBA00023136"/>
    </source>
</evidence>
<name>A0A839GQ16_9BACT</name>
<feature type="transmembrane region" description="Helical" evidence="5">
    <location>
        <begin position="289"/>
        <end position="308"/>
    </location>
</feature>
<dbReference type="PROSITE" id="PS00668">
    <property type="entry name" value="COMPLEX1_ND1_2"/>
    <property type="match status" value="1"/>
</dbReference>
<dbReference type="PROSITE" id="PS00667">
    <property type="entry name" value="COMPLEX1_ND1_1"/>
    <property type="match status" value="1"/>
</dbReference>
<comment type="subunit">
    <text evidence="5">NDH-1 is composed of 14 different subunits. Subunits NuoA, H, J, K, L, M, N constitute the membrane sector of the complex.</text>
</comment>
<feature type="transmembrane region" description="Helical" evidence="5">
    <location>
        <begin position="76"/>
        <end position="99"/>
    </location>
</feature>
<keyword evidence="5" id="KW-1003">Cell membrane</keyword>
<comment type="catalytic activity">
    <reaction evidence="5">
        <text>a quinone + NADH + 5 H(+)(in) = a quinol + NAD(+) + 4 H(+)(out)</text>
        <dbReference type="Rhea" id="RHEA:57888"/>
        <dbReference type="ChEBI" id="CHEBI:15378"/>
        <dbReference type="ChEBI" id="CHEBI:24646"/>
        <dbReference type="ChEBI" id="CHEBI:57540"/>
        <dbReference type="ChEBI" id="CHEBI:57945"/>
        <dbReference type="ChEBI" id="CHEBI:132124"/>
    </reaction>
</comment>
<dbReference type="PANTHER" id="PTHR11432">
    <property type="entry name" value="NADH DEHYDROGENASE SUBUNIT 1"/>
    <property type="match status" value="1"/>
</dbReference>
<feature type="transmembrane region" description="Helical" evidence="5">
    <location>
        <begin position="162"/>
        <end position="181"/>
    </location>
</feature>
<organism evidence="7 8">
    <name type="scientific">Rufibacter quisquiliarum</name>
    <dbReference type="NCBI Taxonomy" id="1549639"/>
    <lineage>
        <taxon>Bacteria</taxon>
        <taxon>Pseudomonadati</taxon>
        <taxon>Bacteroidota</taxon>
        <taxon>Cytophagia</taxon>
        <taxon>Cytophagales</taxon>
        <taxon>Hymenobacteraceae</taxon>
        <taxon>Rufibacter</taxon>
    </lineage>
</organism>
<keyword evidence="5" id="KW-0830">Ubiquinone</keyword>
<dbReference type="EMBL" id="JACJIQ010000004">
    <property type="protein sequence ID" value="MBA9076528.1"/>
    <property type="molecule type" value="Genomic_DNA"/>
</dbReference>
<dbReference type="GO" id="GO:0009060">
    <property type="term" value="P:aerobic respiration"/>
    <property type="evidence" value="ECO:0007669"/>
    <property type="project" value="TreeGrafter"/>
</dbReference>
<dbReference type="InterPro" id="IPR018086">
    <property type="entry name" value="NADH_UbQ_OxRdtase_su1_CS"/>
</dbReference>
<dbReference type="GO" id="GO:0048038">
    <property type="term" value="F:quinone binding"/>
    <property type="evidence" value="ECO:0007669"/>
    <property type="project" value="UniProtKB-KW"/>
</dbReference>
<protein>
    <recommendedName>
        <fullName evidence="5">NADH-quinone oxidoreductase subunit H</fullName>
        <ecNumber evidence="5">7.1.1.-</ecNumber>
    </recommendedName>
    <alternativeName>
        <fullName evidence="5">NADH dehydrogenase I subunit H</fullName>
    </alternativeName>
    <alternativeName>
        <fullName evidence="5">NDH-1 subunit H</fullName>
    </alternativeName>
</protein>
<keyword evidence="2 5" id="KW-0812">Transmembrane</keyword>
<dbReference type="InterPro" id="IPR001694">
    <property type="entry name" value="NADH_UbQ_OxRdtase_su1/FPO"/>
</dbReference>
<gene>
    <name evidence="5" type="primary">nuoH</name>
    <name evidence="7" type="ORF">FHS90_001234</name>
</gene>
<evidence type="ECO:0000256" key="3">
    <source>
        <dbReference type="ARBA" id="ARBA00022989"/>
    </source>
</evidence>
<evidence type="ECO:0000256" key="1">
    <source>
        <dbReference type="ARBA" id="ARBA00004141"/>
    </source>
</evidence>
<dbReference type="PANTHER" id="PTHR11432:SF3">
    <property type="entry name" value="NADH-UBIQUINONE OXIDOREDUCTASE CHAIN 1"/>
    <property type="match status" value="1"/>
</dbReference>
<evidence type="ECO:0000313" key="8">
    <source>
        <dbReference type="Proteomes" id="UP000563094"/>
    </source>
</evidence>
<feature type="transmembrane region" description="Helical" evidence="5">
    <location>
        <begin position="248"/>
        <end position="269"/>
    </location>
</feature>
<dbReference type="GO" id="GO:0005886">
    <property type="term" value="C:plasma membrane"/>
    <property type="evidence" value="ECO:0007669"/>
    <property type="project" value="UniProtKB-SubCell"/>
</dbReference>
<comment type="similarity">
    <text evidence="5 6">Belongs to the complex I subunit 1 family.</text>
</comment>
<evidence type="ECO:0000256" key="2">
    <source>
        <dbReference type="ARBA" id="ARBA00022692"/>
    </source>
</evidence>
<dbReference type="RefSeq" id="WP_182512345.1">
    <property type="nucleotide sequence ID" value="NZ_JACJIQ010000004.1"/>
</dbReference>
<keyword evidence="8" id="KW-1185">Reference proteome</keyword>
<dbReference type="GO" id="GO:0016655">
    <property type="term" value="F:oxidoreductase activity, acting on NAD(P)H, quinone or similar compound as acceptor"/>
    <property type="evidence" value="ECO:0007669"/>
    <property type="project" value="UniProtKB-UniRule"/>
</dbReference>
<dbReference type="GO" id="GO:0003954">
    <property type="term" value="F:NADH dehydrogenase activity"/>
    <property type="evidence" value="ECO:0007669"/>
    <property type="project" value="TreeGrafter"/>
</dbReference>
<dbReference type="Pfam" id="PF00146">
    <property type="entry name" value="NADHdh"/>
    <property type="match status" value="1"/>
</dbReference>
<keyword evidence="5" id="KW-1278">Translocase</keyword>
<comment type="caution">
    <text evidence="7">The sequence shown here is derived from an EMBL/GenBank/DDBJ whole genome shotgun (WGS) entry which is preliminary data.</text>
</comment>
<accession>A0A839GQ16</accession>
<evidence type="ECO:0000256" key="6">
    <source>
        <dbReference type="RuleBase" id="RU000471"/>
    </source>
</evidence>
<feature type="transmembrane region" description="Helical" evidence="5">
    <location>
        <begin position="119"/>
        <end position="141"/>
    </location>
</feature>
<keyword evidence="4 5" id="KW-0472">Membrane</keyword>
<keyword evidence="3 5" id="KW-1133">Transmembrane helix</keyword>
<proteinExistence type="inferred from homology"/>
<sequence>MELSVLLIKALIIVAVFGVTLLIATYSTYAERKVAAFIQDRVGPNRAGPMGLLQPLADAVKLFFKEEFVPANANKFLFIAGPSLAMLTACMSSAVIPFGNTLYINGEYIPVQAIEVNIGILYIFGVVALGVYGIMIGGWASNNKFSLLGAIRAASQNISYELAMGMSIIALLVLSGSLSLRVMAEQQGQDLFGISGMNWNIFYQPLGFLIFLVCAFAETNRVPFDLPECETELVGGYHTEYSSMGMGLYLFAEYVNIFVASAVMATLYFGGYNFPFMYDLGLPHNVVTILGTVVLFVKILLFIFFFMWVRWTLPRFRYDQLMNLGWKILIPLSILNVVLTAGTILLKDEFFK</sequence>
<dbReference type="Proteomes" id="UP000563094">
    <property type="component" value="Unassembled WGS sequence"/>
</dbReference>
<keyword evidence="5" id="KW-0874">Quinone</keyword>
<reference evidence="7 8" key="1">
    <citation type="submission" date="2020-08" db="EMBL/GenBank/DDBJ databases">
        <title>Genomic Encyclopedia of Type Strains, Phase IV (KMG-IV): sequencing the most valuable type-strain genomes for metagenomic binning, comparative biology and taxonomic classification.</title>
        <authorList>
            <person name="Goeker M."/>
        </authorList>
    </citation>
    <scope>NUCLEOTIDE SEQUENCE [LARGE SCALE GENOMIC DNA]</scope>
    <source>
        <strain evidence="7 8">DSM 29854</strain>
    </source>
</reference>
<feature type="transmembrane region" description="Helical" evidence="5">
    <location>
        <begin position="328"/>
        <end position="346"/>
    </location>
</feature>
<dbReference type="NCBIfam" id="NF004741">
    <property type="entry name" value="PRK06076.1-2"/>
    <property type="match status" value="1"/>
</dbReference>
<comment type="function">
    <text evidence="5">NDH-1 shuttles electrons from NADH, via FMN and iron-sulfur (Fe-S) centers, to quinones in the respiratory chain. The immediate electron acceptor for the enzyme in this species is believed to be ubiquinone. Couples the redox reaction to proton translocation (for every two electrons transferred, four hydrogen ions are translocated across the cytoplasmic membrane), and thus conserves the redox energy in a proton gradient. This subunit may bind ubiquinone.</text>
</comment>
<dbReference type="AlphaFoldDB" id="A0A839GQ16"/>
<keyword evidence="5 6" id="KW-0520">NAD</keyword>